<keyword evidence="1" id="KW-0472">Membrane</keyword>
<sequence length="193" mass="21024">MTMDNLNYPHSAAFLAAKHSAPVTHIGERILWTVVTLVVLAGIYLLMWRGWKKRQARQADVPPLNEVPEGAFTGEGVEAVYVSTTSEGDWLDRIAVHSLGQRSNALVHVAPRGVLIDREGASDVFIPAAAVRGVRLATGMAGKYLREEGLVVITWQHGDRTLDTGLKPRHGTGELVQALEAHFAVSTTERPSE</sequence>
<dbReference type="InterPro" id="IPR057446">
    <property type="entry name" value="PH_bac"/>
</dbReference>
<protein>
    <recommendedName>
        <fullName evidence="2">PH domain-containing protein</fullName>
    </recommendedName>
</protein>
<feature type="transmembrane region" description="Helical" evidence="1">
    <location>
        <begin position="30"/>
        <end position="48"/>
    </location>
</feature>
<evidence type="ECO:0000256" key="1">
    <source>
        <dbReference type="SAM" id="Phobius"/>
    </source>
</evidence>
<dbReference type="Pfam" id="PF25362">
    <property type="entry name" value="bPH_11"/>
    <property type="match status" value="1"/>
</dbReference>
<dbReference type="EMBL" id="BAAAQM010000003">
    <property type="protein sequence ID" value="GAA1956113.1"/>
    <property type="molecule type" value="Genomic_DNA"/>
</dbReference>
<accession>A0ABN2QQ26</accession>
<name>A0ABN2QQ26_9ACTN</name>
<gene>
    <name evidence="3" type="ORF">GCM10009838_09920</name>
</gene>
<evidence type="ECO:0000313" key="3">
    <source>
        <dbReference type="EMBL" id="GAA1956113.1"/>
    </source>
</evidence>
<evidence type="ECO:0000313" key="4">
    <source>
        <dbReference type="Proteomes" id="UP001499854"/>
    </source>
</evidence>
<proteinExistence type="predicted"/>
<keyword evidence="4" id="KW-1185">Reference proteome</keyword>
<keyword evidence="1" id="KW-1133">Transmembrane helix</keyword>
<evidence type="ECO:0000259" key="2">
    <source>
        <dbReference type="Pfam" id="PF25362"/>
    </source>
</evidence>
<keyword evidence="1" id="KW-0812">Transmembrane</keyword>
<reference evidence="3 4" key="1">
    <citation type="journal article" date="2019" name="Int. J. Syst. Evol. Microbiol.">
        <title>The Global Catalogue of Microorganisms (GCM) 10K type strain sequencing project: providing services to taxonomists for standard genome sequencing and annotation.</title>
        <authorList>
            <consortium name="The Broad Institute Genomics Platform"/>
            <consortium name="The Broad Institute Genome Sequencing Center for Infectious Disease"/>
            <person name="Wu L."/>
            <person name="Ma J."/>
        </authorList>
    </citation>
    <scope>NUCLEOTIDE SEQUENCE [LARGE SCALE GENOMIC DNA]</scope>
    <source>
        <strain evidence="3 4">JCM 16013</strain>
    </source>
</reference>
<feature type="domain" description="PH" evidence="2">
    <location>
        <begin position="65"/>
        <end position="170"/>
    </location>
</feature>
<organism evidence="3 4">
    <name type="scientific">Catenulispora subtropica</name>
    <dbReference type="NCBI Taxonomy" id="450798"/>
    <lineage>
        <taxon>Bacteria</taxon>
        <taxon>Bacillati</taxon>
        <taxon>Actinomycetota</taxon>
        <taxon>Actinomycetes</taxon>
        <taxon>Catenulisporales</taxon>
        <taxon>Catenulisporaceae</taxon>
        <taxon>Catenulispora</taxon>
    </lineage>
</organism>
<dbReference type="Proteomes" id="UP001499854">
    <property type="component" value="Unassembled WGS sequence"/>
</dbReference>
<comment type="caution">
    <text evidence="3">The sequence shown here is derived from an EMBL/GenBank/DDBJ whole genome shotgun (WGS) entry which is preliminary data.</text>
</comment>